<evidence type="ECO:0000313" key="1">
    <source>
        <dbReference type="EMBL" id="VFS79675.1"/>
    </source>
</evidence>
<gene>
    <name evidence="1" type="ORF">NCTC12993_05847</name>
</gene>
<protein>
    <recommendedName>
        <fullName evidence="3">PhoU domain-containing protein</fullName>
    </recommendedName>
</protein>
<reference evidence="1 2" key="1">
    <citation type="submission" date="2019-03" db="EMBL/GenBank/DDBJ databases">
        <authorList>
            <consortium name="Pathogen Informatics"/>
        </authorList>
    </citation>
    <scope>NUCLEOTIDE SEQUENCE [LARGE SCALE GENOMIC DNA]</scope>
    <source>
        <strain evidence="1 2">NCTC12993</strain>
    </source>
</reference>
<proteinExistence type="predicted"/>
<dbReference type="AlphaFoldDB" id="A0A485C0E0"/>
<sequence>MRVSLRLLNGFTKWAPRVNKTDISELTVALNDVAEELRSSRIELARYADSDFSGAIKVASDIRNHTIHVAGIAESFVLMLPEKNIIQSYDRNSVEFAFFKAIKMVSLAAKNYLSLIDQITRTTEVRDSGINLSAMNHLLDSGDRAAAKWR</sequence>
<evidence type="ECO:0008006" key="3">
    <source>
        <dbReference type="Google" id="ProtNLM"/>
    </source>
</evidence>
<name>A0A485C0E0_KLUCR</name>
<keyword evidence="2" id="KW-1185">Reference proteome</keyword>
<dbReference type="Proteomes" id="UP000401081">
    <property type="component" value="Unassembled WGS sequence"/>
</dbReference>
<organism evidence="1 2">
    <name type="scientific">Kluyvera cryocrescens</name>
    <name type="common">Kluyvera citrophila</name>
    <dbReference type="NCBI Taxonomy" id="580"/>
    <lineage>
        <taxon>Bacteria</taxon>
        <taxon>Pseudomonadati</taxon>
        <taxon>Pseudomonadota</taxon>
        <taxon>Gammaproteobacteria</taxon>
        <taxon>Enterobacterales</taxon>
        <taxon>Enterobacteriaceae</taxon>
        <taxon>Kluyvera</taxon>
    </lineage>
</organism>
<accession>A0A485C0E0</accession>
<evidence type="ECO:0000313" key="2">
    <source>
        <dbReference type="Proteomes" id="UP000401081"/>
    </source>
</evidence>
<dbReference type="EMBL" id="CAADJD010000024">
    <property type="protein sequence ID" value="VFS79675.1"/>
    <property type="molecule type" value="Genomic_DNA"/>
</dbReference>